<keyword evidence="2" id="KW-1185">Reference proteome</keyword>
<dbReference type="AlphaFoldDB" id="A0A9P0Z909"/>
<organism evidence="1 2">
    <name type="scientific">Cuscuta europaea</name>
    <name type="common">European dodder</name>
    <dbReference type="NCBI Taxonomy" id="41803"/>
    <lineage>
        <taxon>Eukaryota</taxon>
        <taxon>Viridiplantae</taxon>
        <taxon>Streptophyta</taxon>
        <taxon>Embryophyta</taxon>
        <taxon>Tracheophyta</taxon>
        <taxon>Spermatophyta</taxon>
        <taxon>Magnoliopsida</taxon>
        <taxon>eudicotyledons</taxon>
        <taxon>Gunneridae</taxon>
        <taxon>Pentapetalae</taxon>
        <taxon>asterids</taxon>
        <taxon>lamiids</taxon>
        <taxon>Solanales</taxon>
        <taxon>Convolvulaceae</taxon>
        <taxon>Cuscuteae</taxon>
        <taxon>Cuscuta</taxon>
        <taxon>Cuscuta subgen. Cuscuta</taxon>
    </lineage>
</organism>
<accession>A0A9P0Z909</accession>
<comment type="caution">
    <text evidence="1">The sequence shown here is derived from an EMBL/GenBank/DDBJ whole genome shotgun (WGS) entry which is preliminary data.</text>
</comment>
<evidence type="ECO:0000313" key="2">
    <source>
        <dbReference type="Proteomes" id="UP001152484"/>
    </source>
</evidence>
<dbReference type="EMBL" id="CAMAPE010000025">
    <property type="protein sequence ID" value="CAH9090805.1"/>
    <property type="molecule type" value="Genomic_DNA"/>
</dbReference>
<dbReference type="OrthoDB" id="1322823at2759"/>
<reference evidence="1" key="1">
    <citation type="submission" date="2022-07" db="EMBL/GenBank/DDBJ databases">
        <authorList>
            <person name="Macas J."/>
            <person name="Novak P."/>
            <person name="Neumann P."/>
        </authorList>
    </citation>
    <scope>NUCLEOTIDE SEQUENCE</scope>
</reference>
<gene>
    <name evidence="1" type="ORF">CEURO_LOCUS11348</name>
</gene>
<evidence type="ECO:0000313" key="1">
    <source>
        <dbReference type="EMBL" id="CAH9090805.1"/>
    </source>
</evidence>
<dbReference type="Proteomes" id="UP001152484">
    <property type="component" value="Unassembled WGS sequence"/>
</dbReference>
<name>A0A9P0Z909_CUSEU</name>
<proteinExistence type="predicted"/>
<protein>
    <submittedName>
        <fullName evidence="1">Uncharacterized protein</fullName>
    </submittedName>
</protein>
<sequence>MRGWKVVLSPRTDLETKVTGSPENNLLEVICVDMGFCDVERAARGISEVLQILPEFHRSSTERGRLLKTHSRLKLVLATCTFAPVKRISRKTWFMLILLF</sequence>